<dbReference type="PROSITE" id="PS01183">
    <property type="entry name" value="UBIE_1"/>
    <property type="match status" value="1"/>
</dbReference>
<dbReference type="SUPFAM" id="SSF53335">
    <property type="entry name" value="S-adenosyl-L-methionine-dependent methyltransferases"/>
    <property type="match status" value="1"/>
</dbReference>
<evidence type="ECO:0000256" key="1">
    <source>
        <dbReference type="ARBA" id="ARBA00022603"/>
    </source>
</evidence>
<proteinExistence type="inferred from homology"/>
<protein>
    <submittedName>
        <fullName evidence="4">Uncharacterized protein</fullName>
    </submittedName>
</protein>
<keyword evidence="3" id="KW-0949">S-adenosyl-L-methionine</keyword>
<dbReference type="InterPro" id="IPR004033">
    <property type="entry name" value="UbiE/COQ5_MeTrFase"/>
</dbReference>
<dbReference type="GO" id="GO:0008425">
    <property type="term" value="F:2-methoxy-6-polyprenyl-1,4-benzoquinol methyltransferase activity"/>
    <property type="evidence" value="ECO:0007669"/>
    <property type="project" value="TreeGrafter"/>
</dbReference>
<dbReference type="InterPro" id="IPR029063">
    <property type="entry name" value="SAM-dependent_MTases_sf"/>
</dbReference>
<dbReference type="EMBL" id="UINC01004391">
    <property type="protein sequence ID" value="SVA13984.1"/>
    <property type="molecule type" value="Genomic_DNA"/>
</dbReference>
<dbReference type="PROSITE" id="PS51608">
    <property type="entry name" value="SAM_MT_UBIE"/>
    <property type="match status" value="1"/>
</dbReference>
<evidence type="ECO:0000313" key="4">
    <source>
        <dbReference type="EMBL" id="SVA13984.1"/>
    </source>
</evidence>
<dbReference type="CDD" id="cd02440">
    <property type="entry name" value="AdoMet_MTases"/>
    <property type="match status" value="1"/>
</dbReference>
<dbReference type="NCBIfam" id="NF001244">
    <property type="entry name" value="PRK00216.1-5"/>
    <property type="match status" value="1"/>
</dbReference>
<sequence>MNNLKTNFGKRKITAEKKTPLVQKLFSEVSKKYDLMNDIMSFGTHRLWKKRLIEIMNINSNDKIIDVGSGTGDLTKIILKENKNVLIYSVDLNLEMLNEAKKQFNDQQKKNIKFINANAENLPFENNFFDKYVISFCLRNITYIEKALYESFRILKPGGIFYCLEFSAPTSSVVNKIYSKYKNKIVPFIGEKVANNKNAYKYLEESISQFPNQNILLDKINNVGFEKTSYINLFDGIVSIHIGFKI</sequence>
<accession>A0A381TE08</accession>
<dbReference type="Pfam" id="PF01209">
    <property type="entry name" value="Ubie_methyltran"/>
    <property type="match status" value="1"/>
</dbReference>
<organism evidence="4">
    <name type="scientific">marine metagenome</name>
    <dbReference type="NCBI Taxonomy" id="408172"/>
    <lineage>
        <taxon>unclassified sequences</taxon>
        <taxon>metagenomes</taxon>
        <taxon>ecological metagenomes</taxon>
    </lineage>
</organism>
<dbReference type="HAMAP" id="MF_01813">
    <property type="entry name" value="MenG_UbiE_methyltr"/>
    <property type="match status" value="1"/>
</dbReference>
<dbReference type="AlphaFoldDB" id="A0A381TE08"/>
<reference evidence="4" key="1">
    <citation type="submission" date="2018-05" db="EMBL/GenBank/DDBJ databases">
        <authorList>
            <person name="Lanie J.A."/>
            <person name="Ng W.-L."/>
            <person name="Kazmierczak K.M."/>
            <person name="Andrzejewski T.M."/>
            <person name="Davidsen T.M."/>
            <person name="Wayne K.J."/>
            <person name="Tettelin H."/>
            <person name="Glass J.I."/>
            <person name="Rusch D."/>
            <person name="Podicherti R."/>
            <person name="Tsui H.-C.T."/>
            <person name="Winkler M.E."/>
        </authorList>
    </citation>
    <scope>NUCLEOTIDE SEQUENCE</scope>
</reference>
<dbReference type="PANTHER" id="PTHR43591">
    <property type="entry name" value="METHYLTRANSFERASE"/>
    <property type="match status" value="1"/>
</dbReference>
<dbReference type="NCBIfam" id="TIGR01934">
    <property type="entry name" value="MenG_MenH_UbiE"/>
    <property type="match status" value="1"/>
</dbReference>
<evidence type="ECO:0000256" key="3">
    <source>
        <dbReference type="ARBA" id="ARBA00022691"/>
    </source>
</evidence>
<dbReference type="PANTHER" id="PTHR43591:SF24">
    <property type="entry name" value="2-METHOXY-6-POLYPRENYL-1,4-BENZOQUINOL METHYLASE, MITOCHONDRIAL"/>
    <property type="match status" value="1"/>
</dbReference>
<dbReference type="GO" id="GO:0032259">
    <property type="term" value="P:methylation"/>
    <property type="evidence" value="ECO:0007669"/>
    <property type="project" value="UniProtKB-KW"/>
</dbReference>
<dbReference type="Gene3D" id="3.40.50.150">
    <property type="entry name" value="Vaccinia Virus protein VP39"/>
    <property type="match status" value="1"/>
</dbReference>
<name>A0A381TE08_9ZZZZ</name>
<keyword evidence="2" id="KW-0808">Transferase</keyword>
<evidence type="ECO:0000256" key="2">
    <source>
        <dbReference type="ARBA" id="ARBA00022679"/>
    </source>
</evidence>
<dbReference type="InterPro" id="IPR023576">
    <property type="entry name" value="UbiE/COQ5_MeTrFase_CS"/>
</dbReference>
<gene>
    <name evidence="4" type="ORF">METZ01_LOCUS66838</name>
</gene>
<keyword evidence="1" id="KW-0489">Methyltransferase</keyword>